<protein>
    <recommendedName>
        <fullName evidence="2">FAD/NAD(P)-binding domain-containing protein</fullName>
    </recommendedName>
</protein>
<feature type="region of interest" description="Disordered" evidence="1">
    <location>
        <begin position="153"/>
        <end position="175"/>
    </location>
</feature>
<dbReference type="InterPro" id="IPR036188">
    <property type="entry name" value="FAD/NAD-bd_sf"/>
</dbReference>
<evidence type="ECO:0000313" key="4">
    <source>
        <dbReference type="Proteomes" id="UP001320420"/>
    </source>
</evidence>
<gene>
    <name evidence="3" type="ORF">SLS62_005985</name>
</gene>
<dbReference type="InterPro" id="IPR023753">
    <property type="entry name" value="FAD/NAD-binding_dom"/>
</dbReference>
<dbReference type="Pfam" id="PF07992">
    <property type="entry name" value="Pyr_redox_2"/>
    <property type="match status" value="1"/>
</dbReference>
<comment type="caution">
    <text evidence="3">The sequence shown here is derived from an EMBL/GenBank/DDBJ whole genome shotgun (WGS) entry which is preliminary data.</text>
</comment>
<proteinExistence type="predicted"/>
<reference evidence="3 4" key="1">
    <citation type="submission" date="2024-02" db="EMBL/GenBank/DDBJ databases">
        <title>De novo assembly and annotation of 12 fungi associated with fruit tree decline syndrome in Ontario, Canada.</title>
        <authorList>
            <person name="Sulman M."/>
            <person name="Ellouze W."/>
            <person name="Ilyukhin E."/>
        </authorList>
    </citation>
    <scope>NUCLEOTIDE SEQUENCE [LARGE SCALE GENOMIC DNA]</scope>
    <source>
        <strain evidence="3 4">M11/M66-122</strain>
    </source>
</reference>
<keyword evidence="4" id="KW-1185">Reference proteome</keyword>
<accession>A0AAN9UQH8</accession>
<dbReference type="Proteomes" id="UP001320420">
    <property type="component" value="Unassembled WGS sequence"/>
</dbReference>
<dbReference type="GO" id="GO:0016491">
    <property type="term" value="F:oxidoreductase activity"/>
    <property type="evidence" value="ECO:0007669"/>
    <property type="project" value="InterPro"/>
</dbReference>
<sequence>MASTEENGIHVHDVIIVGGGPCGLGVAARLCEAFPAANFTDEEHQRYHWIRSHRARASVKNYKTGSETRRRSAAAASLGNGSPDMLVLDAEGDRFMARWDRLFKTFDIPHLRSPMFFHIDPLDRDGLLAYTHFNERIGELREIRGCVGKEVSKHRKKKERARNQPKGEPTVDHREHNDYFVPSTPLFASHCGCLVDRYDLQGDIVRQEQVEDIKYGYLDAYSQTDKIFTVKSNKSTHHAKIVVLAIGGNSPYIPGLKPLEQTEGATHAMMIKDLPPRYVRDRISAKAPTHVLVVGGGLTSAQLADVAIRRGVRSVTLIMRGPLKIKAFDIGLEWVGKFRNFEQAAFYSSDTDEERWEKYMQARNGGSITAPYKKVLDGHIASGRLNLRLHTTIAHKEWDPERKVWSVQLESGSGEGGGGEDSSQTQKQETTLPPIDHIYFATGVGSDFEQLPCLQSMQAQYPVASCNGFPCITENMAWRDDVPLFVNGRFAALQLGPGAPNLIGARQGADRIAWSIQDVLGTKEDRSGDVSRENKFNYVTGRGSRFDALAEV</sequence>
<dbReference type="PANTHER" id="PTHR38663">
    <property type="match status" value="1"/>
</dbReference>
<dbReference type="Gene3D" id="3.50.50.60">
    <property type="entry name" value="FAD/NAD(P)-binding domain"/>
    <property type="match status" value="1"/>
</dbReference>
<dbReference type="EMBL" id="JAKJXP020000042">
    <property type="protein sequence ID" value="KAK7752023.1"/>
    <property type="molecule type" value="Genomic_DNA"/>
</dbReference>
<evidence type="ECO:0000313" key="3">
    <source>
        <dbReference type="EMBL" id="KAK7752023.1"/>
    </source>
</evidence>
<evidence type="ECO:0000256" key="1">
    <source>
        <dbReference type="SAM" id="MobiDB-lite"/>
    </source>
</evidence>
<dbReference type="PANTHER" id="PTHR38663:SF1">
    <property type="entry name" value="L-ORNITHINE N(5)-MONOOXYGENASE"/>
    <property type="match status" value="1"/>
</dbReference>
<evidence type="ECO:0000259" key="2">
    <source>
        <dbReference type="Pfam" id="PF07992"/>
    </source>
</evidence>
<dbReference type="SUPFAM" id="SSF51905">
    <property type="entry name" value="FAD/NAD(P)-binding domain"/>
    <property type="match status" value="2"/>
</dbReference>
<feature type="region of interest" description="Disordered" evidence="1">
    <location>
        <begin position="409"/>
        <end position="428"/>
    </location>
</feature>
<organism evidence="3 4">
    <name type="scientific">Diatrype stigma</name>
    <dbReference type="NCBI Taxonomy" id="117547"/>
    <lineage>
        <taxon>Eukaryota</taxon>
        <taxon>Fungi</taxon>
        <taxon>Dikarya</taxon>
        <taxon>Ascomycota</taxon>
        <taxon>Pezizomycotina</taxon>
        <taxon>Sordariomycetes</taxon>
        <taxon>Xylariomycetidae</taxon>
        <taxon>Xylariales</taxon>
        <taxon>Diatrypaceae</taxon>
        <taxon>Diatrype</taxon>
    </lineage>
</organism>
<name>A0AAN9UQH8_9PEZI</name>
<dbReference type="AlphaFoldDB" id="A0AAN9UQH8"/>
<feature type="domain" description="FAD/NAD(P)-binding" evidence="2">
    <location>
        <begin position="226"/>
        <end position="323"/>
    </location>
</feature>